<dbReference type="EMBL" id="JACGCM010001659">
    <property type="protein sequence ID" value="KAF6151883.1"/>
    <property type="molecule type" value="Genomic_DNA"/>
</dbReference>
<proteinExistence type="predicted"/>
<feature type="region of interest" description="Disordered" evidence="1">
    <location>
        <begin position="89"/>
        <end position="140"/>
    </location>
</feature>
<feature type="compositionally biased region" description="Low complexity" evidence="1">
    <location>
        <begin position="110"/>
        <end position="124"/>
    </location>
</feature>
<evidence type="ECO:0000313" key="2">
    <source>
        <dbReference type="EMBL" id="KAF6151883.1"/>
    </source>
</evidence>
<dbReference type="OrthoDB" id="26282at2759"/>
<feature type="compositionally biased region" description="Basic residues" evidence="1">
    <location>
        <begin position="130"/>
        <end position="140"/>
    </location>
</feature>
<protein>
    <submittedName>
        <fullName evidence="2">Uncharacterized protein</fullName>
    </submittedName>
</protein>
<dbReference type="AlphaFoldDB" id="A0A7J7MAG6"/>
<reference evidence="2 3" key="1">
    <citation type="journal article" date="2020" name="IScience">
        <title>Genome Sequencing of the Endangered Kingdonia uniflora (Circaeasteraceae, Ranunculales) Reveals Potential Mechanisms of Evolutionary Specialization.</title>
        <authorList>
            <person name="Sun Y."/>
            <person name="Deng T."/>
            <person name="Zhang A."/>
            <person name="Moore M.J."/>
            <person name="Landis J.B."/>
            <person name="Lin N."/>
            <person name="Zhang H."/>
            <person name="Zhang X."/>
            <person name="Huang J."/>
            <person name="Zhang X."/>
            <person name="Sun H."/>
            <person name="Wang H."/>
        </authorList>
    </citation>
    <scope>NUCLEOTIDE SEQUENCE [LARGE SCALE GENOMIC DNA]</scope>
    <source>
        <strain evidence="2">TB1705</strain>
        <tissue evidence="2">Leaf</tissue>
    </source>
</reference>
<name>A0A7J7MAG6_9MAGN</name>
<keyword evidence="3" id="KW-1185">Reference proteome</keyword>
<evidence type="ECO:0000256" key="1">
    <source>
        <dbReference type="SAM" id="MobiDB-lite"/>
    </source>
</evidence>
<organism evidence="2 3">
    <name type="scientific">Kingdonia uniflora</name>
    <dbReference type="NCBI Taxonomy" id="39325"/>
    <lineage>
        <taxon>Eukaryota</taxon>
        <taxon>Viridiplantae</taxon>
        <taxon>Streptophyta</taxon>
        <taxon>Embryophyta</taxon>
        <taxon>Tracheophyta</taxon>
        <taxon>Spermatophyta</taxon>
        <taxon>Magnoliopsida</taxon>
        <taxon>Ranunculales</taxon>
        <taxon>Circaeasteraceae</taxon>
        <taxon>Kingdonia</taxon>
    </lineage>
</organism>
<dbReference type="Proteomes" id="UP000541444">
    <property type="component" value="Unassembled WGS sequence"/>
</dbReference>
<evidence type="ECO:0000313" key="3">
    <source>
        <dbReference type="Proteomes" id="UP000541444"/>
    </source>
</evidence>
<accession>A0A7J7MAG6</accession>
<sequence>MLYFIVSTVGTGVLPDATIPGVPAISSSVIPTPSVALVGGGTTKSLEDILKVMPQALVAFIGHLPAVEGPSPAVDIVLSILMQSNIPGGQVGKLGTSSQQLASGPAPATSDLSSSRPNPSGSSLKPTKGNSRKRKEFNSK</sequence>
<comment type="caution">
    <text evidence="2">The sequence shown here is derived from an EMBL/GenBank/DDBJ whole genome shotgun (WGS) entry which is preliminary data.</text>
</comment>
<gene>
    <name evidence="2" type="ORF">GIB67_010457</name>
</gene>